<feature type="domain" description="Response regulatory" evidence="4">
    <location>
        <begin position="1"/>
        <end position="101"/>
    </location>
</feature>
<dbReference type="PANTHER" id="PTHR48111">
    <property type="entry name" value="REGULATOR OF RPOS"/>
    <property type="match status" value="1"/>
</dbReference>
<evidence type="ECO:0000259" key="5">
    <source>
        <dbReference type="PROSITE" id="PS51755"/>
    </source>
</evidence>
<dbReference type="EMBL" id="CP016591">
    <property type="protein sequence ID" value="ANY21146.1"/>
    <property type="molecule type" value="Genomic_DNA"/>
</dbReference>
<dbReference type="CDD" id="cd00383">
    <property type="entry name" value="trans_reg_C"/>
    <property type="match status" value="1"/>
</dbReference>
<dbReference type="GO" id="GO:0000976">
    <property type="term" value="F:transcription cis-regulatory region binding"/>
    <property type="evidence" value="ECO:0007669"/>
    <property type="project" value="TreeGrafter"/>
</dbReference>
<organism evidence="6 7">
    <name type="scientific">Tsuneonella dongtanensis</name>
    <dbReference type="NCBI Taxonomy" id="692370"/>
    <lineage>
        <taxon>Bacteria</taxon>
        <taxon>Pseudomonadati</taxon>
        <taxon>Pseudomonadota</taxon>
        <taxon>Alphaproteobacteria</taxon>
        <taxon>Sphingomonadales</taxon>
        <taxon>Erythrobacteraceae</taxon>
        <taxon>Tsuneonella</taxon>
    </lineage>
</organism>
<reference evidence="6 7" key="1">
    <citation type="submission" date="2016-07" db="EMBL/GenBank/DDBJ databases">
        <title>Complete genome sequence of Altererythrobacter dongtanensis KCTC 22672, a type strain with esterase isolated from tidal flat.</title>
        <authorList>
            <person name="Cheng H."/>
            <person name="Wu Y.-H."/>
            <person name="Zhou P."/>
            <person name="Huo Y.-Y."/>
            <person name="Wang C.-S."/>
            <person name="Xu X.-W."/>
        </authorList>
    </citation>
    <scope>NUCLEOTIDE SEQUENCE [LARGE SCALE GENOMIC DNA]</scope>
    <source>
        <strain evidence="6 7">KCTC 22672</strain>
    </source>
</reference>
<dbReference type="KEGG" id="ado:A6F68_02652"/>
<accession>A0A1B2AG78</accession>
<dbReference type="GO" id="GO:0006355">
    <property type="term" value="P:regulation of DNA-templated transcription"/>
    <property type="evidence" value="ECO:0007669"/>
    <property type="project" value="InterPro"/>
</dbReference>
<protein>
    <submittedName>
        <fullName evidence="6">Phosphate regulon transcriptional regulatory protein PhoB</fullName>
    </submittedName>
</protein>
<dbReference type="Pfam" id="PF00486">
    <property type="entry name" value="Trans_reg_C"/>
    <property type="match status" value="1"/>
</dbReference>
<dbReference type="InterPro" id="IPR001867">
    <property type="entry name" value="OmpR/PhoB-type_DNA-bd"/>
</dbReference>
<dbReference type="SMART" id="SM00448">
    <property type="entry name" value="REC"/>
    <property type="match status" value="1"/>
</dbReference>
<name>A0A1B2AG78_9SPHN</name>
<dbReference type="InterPro" id="IPR001789">
    <property type="entry name" value="Sig_transdc_resp-reg_receiver"/>
</dbReference>
<evidence type="ECO:0000259" key="4">
    <source>
        <dbReference type="PROSITE" id="PS50110"/>
    </source>
</evidence>
<dbReference type="Pfam" id="PF00072">
    <property type="entry name" value="Response_reg"/>
    <property type="match status" value="1"/>
</dbReference>
<proteinExistence type="predicted"/>
<evidence type="ECO:0000256" key="1">
    <source>
        <dbReference type="ARBA" id="ARBA00023125"/>
    </source>
</evidence>
<evidence type="ECO:0000256" key="3">
    <source>
        <dbReference type="PROSITE-ProRule" id="PRU01091"/>
    </source>
</evidence>
<feature type="DNA-binding region" description="OmpR/PhoB-type" evidence="3">
    <location>
        <begin position="109"/>
        <end position="207"/>
    </location>
</feature>
<keyword evidence="1 3" id="KW-0238">DNA-binding</keyword>
<evidence type="ECO:0000313" key="7">
    <source>
        <dbReference type="Proteomes" id="UP000092932"/>
    </source>
</evidence>
<dbReference type="SMART" id="SM00862">
    <property type="entry name" value="Trans_reg_C"/>
    <property type="match status" value="1"/>
</dbReference>
<sequence>MARILEREGYVVDIAEDLVTAEEAILSTFYDIVLLDRCLPDGHGDDLVAFARCRGLNLRFLMVTALADLDDRVEGLDSGADDYIVKPFEPQELLARMRAALRRPLPEKLRLVRIGNLEFDHNIRSVEVAGKPLILSKKELGILEALMRSPDRVVERQQLLDSLYGYDDYVQDTVVESHLSRLRAKLKHGGAEVNIHAVRGVGYFIRKSD</sequence>
<dbReference type="Gene3D" id="3.40.50.2300">
    <property type="match status" value="1"/>
</dbReference>
<dbReference type="Gene3D" id="1.10.10.10">
    <property type="entry name" value="Winged helix-like DNA-binding domain superfamily/Winged helix DNA-binding domain"/>
    <property type="match status" value="1"/>
</dbReference>
<dbReference type="PANTHER" id="PTHR48111:SF36">
    <property type="entry name" value="TRANSCRIPTIONAL REGULATORY PROTEIN CUTR"/>
    <property type="match status" value="1"/>
</dbReference>
<evidence type="ECO:0000313" key="6">
    <source>
        <dbReference type="EMBL" id="ANY21146.1"/>
    </source>
</evidence>
<feature type="domain" description="OmpR/PhoB-type" evidence="5">
    <location>
        <begin position="109"/>
        <end position="207"/>
    </location>
</feature>
<dbReference type="SUPFAM" id="SSF52172">
    <property type="entry name" value="CheY-like"/>
    <property type="match status" value="1"/>
</dbReference>
<dbReference type="AlphaFoldDB" id="A0A1B2AG78"/>
<dbReference type="PROSITE" id="PS51755">
    <property type="entry name" value="OMPR_PHOB"/>
    <property type="match status" value="1"/>
</dbReference>
<dbReference type="GO" id="GO:0000156">
    <property type="term" value="F:phosphorelay response regulator activity"/>
    <property type="evidence" value="ECO:0007669"/>
    <property type="project" value="TreeGrafter"/>
</dbReference>
<keyword evidence="2" id="KW-0597">Phosphoprotein</keyword>
<dbReference type="Proteomes" id="UP000092932">
    <property type="component" value="Chromosome"/>
</dbReference>
<dbReference type="PROSITE" id="PS50110">
    <property type="entry name" value="RESPONSE_REGULATORY"/>
    <property type="match status" value="1"/>
</dbReference>
<evidence type="ECO:0000256" key="2">
    <source>
        <dbReference type="PROSITE-ProRule" id="PRU00169"/>
    </source>
</evidence>
<dbReference type="Gene3D" id="6.10.250.690">
    <property type="match status" value="1"/>
</dbReference>
<feature type="modified residue" description="4-aspartylphosphate" evidence="2">
    <location>
        <position position="36"/>
    </location>
</feature>
<gene>
    <name evidence="6" type="primary">phoB_3</name>
    <name evidence="6" type="ORF">A6F68_02652</name>
</gene>
<dbReference type="STRING" id="692370.A6F68_02652"/>
<dbReference type="InterPro" id="IPR039420">
    <property type="entry name" value="WalR-like"/>
</dbReference>
<dbReference type="GO" id="GO:0032993">
    <property type="term" value="C:protein-DNA complex"/>
    <property type="evidence" value="ECO:0007669"/>
    <property type="project" value="TreeGrafter"/>
</dbReference>
<keyword evidence="7" id="KW-1185">Reference proteome</keyword>
<dbReference type="GO" id="GO:0005829">
    <property type="term" value="C:cytosol"/>
    <property type="evidence" value="ECO:0007669"/>
    <property type="project" value="TreeGrafter"/>
</dbReference>
<dbReference type="InterPro" id="IPR036388">
    <property type="entry name" value="WH-like_DNA-bd_sf"/>
</dbReference>
<dbReference type="InterPro" id="IPR011006">
    <property type="entry name" value="CheY-like_superfamily"/>
</dbReference>